<dbReference type="GO" id="GO:0008955">
    <property type="term" value="F:peptidoglycan glycosyltransferase activity"/>
    <property type="evidence" value="ECO:0007669"/>
    <property type="project" value="UniProtKB-EC"/>
</dbReference>
<keyword evidence="7" id="KW-0808">Transferase</keyword>
<dbReference type="STRING" id="1629334.Cva_01546"/>
<dbReference type="InterPro" id="IPR012338">
    <property type="entry name" value="Beta-lactam/transpept-like"/>
</dbReference>
<feature type="domain" description="Penicillin-binding protein transpeptidase" evidence="13">
    <location>
        <begin position="314"/>
        <end position="539"/>
    </location>
</feature>
<keyword evidence="4" id="KW-0121">Carboxypeptidase</keyword>
<comment type="caution">
    <text evidence="16">The sequence shown here is derived from an EMBL/GenBank/DDBJ whole genome shotgun (WGS) entry which is preliminary data.</text>
</comment>
<evidence type="ECO:0000256" key="7">
    <source>
        <dbReference type="ARBA" id="ARBA00022679"/>
    </source>
</evidence>
<dbReference type="GO" id="GO:0006508">
    <property type="term" value="P:proteolysis"/>
    <property type="evidence" value="ECO:0007669"/>
    <property type="project" value="UniProtKB-KW"/>
</dbReference>
<evidence type="ECO:0000256" key="1">
    <source>
        <dbReference type="ARBA" id="ARBA00004752"/>
    </source>
</evidence>
<evidence type="ECO:0000256" key="4">
    <source>
        <dbReference type="ARBA" id="ARBA00022645"/>
    </source>
</evidence>
<evidence type="ECO:0000313" key="16">
    <source>
        <dbReference type="EMBL" id="GAO98876.1"/>
    </source>
</evidence>
<evidence type="ECO:0000256" key="5">
    <source>
        <dbReference type="ARBA" id="ARBA00022670"/>
    </source>
</evidence>
<dbReference type="InterPro" id="IPR001264">
    <property type="entry name" value="Glyco_trans_51"/>
</dbReference>
<dbReference type="EMBL" id="BBVC01000099">
    <property type="protein sequence ID" value="GAO98876.1"/>
    <property type="molecule type" value="Genomic_DNA"/>
</dbReference>
<evidence type="ECO:0000256" key="8">
    <source>
        <dbReference type="ARBA" id="ARBA00022801"/>
    </source>
</evidence>
<dbReference type="Pfam" id="PF06832">
    <property type="entry name" value="BiPBP_C"/>
    <property type="match status" value="1"/>
</dbReference>
<evidence type="ECO:0000259" key="13">
    <source>
        <dbReference type="Pfam" id="PF00905"/>
    </source>
</evidence>
<protein>
    <recommendedName>
        <fullName evidence="10">peptidoglycan glycosyltransferase</fullName>
        <ecNumber evidence="10">2.4.99.28</ecNumber>
    </recommendedName>
</protein>
<dbReference type="SUPFAM" id="SSF53955">
    <property type="entry name" value="Lysozyme-like"/>
    <property type="match status" value="1"/>
</dbReference>
<evidence type="ECO:0000259" key="14">
    <source>
        <dbReference type="Pfam" id="PF00912"/>
    </source>
</evidence>
<feature type="transmembrane region" description="Helical" evidence="12">
    <location>
        <begin position="21"/>
        <end position="42"/>
    </location>
</feature>
<feature type="domain" description="Glycosyl transferase family 51" evidence="14">
    <location>
        <begin position="69"/>
        <end position="237"/>
    </location>
</feature>
<dbReference type="InterPro" id="IPR011815">
    <property type="entry name" value="PBP_1c"/>
</dbReference>
<dbReference type="InterPro" id="IPR036950">
    <property type="entry name" value="PBP_transglycosylase"/>
</dbReference>
<evidence type="ECO:0000256" key="2">
    <source>
        <dbReference type="ARBA" id="ARBA00007090"/>
    </source>
</evidence>
<comment type="catalytic activity">
    <reaction evidence="11">
        <text>[GlcNAc-(1-&gt;4)-Mur2Ac(oyl-L-Ala-gamma-D-Glu-L-Lys-D-Ala-D-Ala)](n)-di-trans,octa-cis-undecaprenyl diphosphate + beta-D-GlcNAc-(1-&gt;4)-Mur2Ac(oyl-L-Ala-gamma-D-Glu-L-Lys-D-Ala-D-Ala)-di-trans,octa-cis-undecaprenyl diphosphate = [GlcNAc-(1-&gt;4)-Mur2Ac(oyl-L-Ala-gamma-D-Glu-L-Lys-D-Ala-D-Ala)](n+1)-di-trans,octa-cis-undecaprenyl diphosphate + di-trans,octa-cis-undecaprenyl diphosphate + H(+)</text>
        <dbReference type="Rhea" id="RHEA:23708"/>
        <dbReference type="Rhea" id="RHEA-COMP:9602"/>
        <dbReference type="Rhea" id="RHEA-COMP:9603"/>
        <dbReference type="ChEBI" id="CHEBI:15378"/>
        <dbReference type="ChEBI" id="CHEBI:58405"/>
        <dbReference type="ChEBI" id="CHEBI:60033"/>
        <dbReference type="ChEBI" id="CHEBI:78435"/>
        <dbReference type="EC" id="2.4.99.28"/>
    </reaction>
</comment>
<dbReference type="InterPro" id="IPR009647">
    <property type="entry name" value="PBP_C"/>
</dbReference>
<keyword evidence="5" id="KW-0645">Protease</keyword>
<name>A0A0K8MED0_9PROT</name>
<dbReference type="InterPro" id="IPR050396">
    <property type="entry name" value="Glycosyltr_51/Transpeptidase"/>
</dbReference>
<keyword evidence="12" id="KW-1133">Transmembrane helix</keyword>
<comment type="similarity">
    <text evidence="2">In the C-terminal section; belongs to the transpeptidase family.</text>
</comment>
<keyword evidence="6" id="KW-0328">Glycosyltransferase</keyword>
<dbReference type="GO" id="GO:0030288">
    <property type="term" value="C:outer membrane-bounded periplasmic space"/>
    <property type="evidence" value="ECO:0007669"/>
    <property type="project" value="TreeGrafter"/>
</dbReference>
<evidence type="ECO:0000259" key="15">
    <source>
        <dbReference type="Pfam" id="PF06832"/>
    </source>
</evidence>
<dbReference type="Gene3D" id="3.40.710.10">
    <property type="entry name" value="DD-peptidase/beta-lactamase superfamily"/>
    <property type="match status" value="1"/>
</dbReference>
<dbReference type="Gene3D" id="1.10.3810.10">
    <property type="entry name" value="Biosynthetic peptidoglycan transglycosylase-like"/>
    <property type="match status" value="1"/>
</dbReference>
<proteinExistence type="inferred from homology"/>
<keyword evidence="8" id="KW-0378">Hydrolase</keyword>
<keyword evidence="12" id="KW-0472">Membrane</keyword>
<dbReference type="UniPathway" id="UPA00219"/>
<reference evidence="16 17" key="1">
    <citation type="submission" date="2015-03" db="EMBL/GenBank/DDBJ databases">
        <title>Caedibacter varicaedens, whole genome shotgun sequence.</title>
        <authorList>
            <person name="Suzuki H."/>
            <person name="Dapper A.L."/>
            <person name="Gibson A.K."/>
            <person name="Jackson C."/>
            <person name="Lee H."/>
            <person name="Pejaver V.R."/>
            <person name="Doak T."/>
            <person name="Lynch M."/>
        </authorList>
    </citation>
    <scope>NUCLEOTIDE SEQUENCE [LARGE SCALE GENOMIC DNA]</scope>
</reference>
<keyword evidence="9" id="KW-0511">Multifunctional enzyme</keyword>
<dbReference type="PANTHER" id="PTHR32282:SF15">
    <property type="entry name" value="PENICILLIN-BINDING PROTEIN 1C"/>
    <property type="match status" value="1"/>
</dbReference>
<evidence type="ECO:0000256" key="9">
    <source>
        <dbReference type="ARBA" id="ARBA00023268"/>
    </source>
</evidence>
<feature type="domain" description="Penicillin-binding C-terminal" evidence="15">
    <location>
        <begin position="610"/>
        <end position="693"/>
    </location>
</feature>
<gene>
    <name evidence="16" type="primary">pbpF_2</name>
    <name evidence="16" type="ORF">Cva_01546</name>
</gene>
<evidence type="ECO:0000256" key="3">
    <source>
        <dbReference type="ARBA" id="ARBA00007739"/>
    </source>
</evidence>
<dbReference type="EC" id="2.4.99.28" evidence="10"/>
<dbReference type="GO" id="GO:0004180">
    <property type="term" value="F:carboxypeptidase activity"/>
    <property type="evidence" value="ECO:0007669"/>
    <property type="project" value="UniProtKB-KW"/>
</dbReference>
<keyword evidence="17" id="KW-1185">Reference proteome</keyword>
<dbReference type="InterPro" id="IPR023346">
    <property type="entry name" value="Lysozyme-like_dom_sf"/>
</dbReference>
<sequence>MRFGALLYRYFFRHSSKNAKLLFVMLFFVTSVFLAVVVDYFFPVDTSRFQDISIVVAAEDKPLAHVFQTKDEKWRLGTSLKDVDSCFIKQILYREDRYFWLHNGINPFSLLRATSQWLINGKVISGGSTLTMQVARLLEPRPRTLSSKFIEIFRSFQLEWHFPKSQLLQMYLTLAPYGGNIEGIQAASWRYFGKSAQHLSPSEAALLIALPQAPRRYYHHSFTLSALQARNRILVQLHEAGFFDKATLMAAQDEPLPGQRFALPRYLPHLAYRLKRLLPQQKKIETTVQISLQNKIQHLASQALNIYPSGVNIAVLVVHHPTHNVLAYLGSIDFFSVPRQGQIDYIRALRSPGSTLKPFIYGLGFEEGIIHPDTLVRDDEKTYGNYKPSNFDKEFHGMVTIENALLLSLNIPVVTTLQSLGPLKFLGILEEVGITPVFPDPLKPPGLSLALGGVGMTLEQLTVLYQSLADRGEIASLRFTHNQPKGEAYQLFLPQTAALLTQILQKSSEIEGDSSLSSISFKTGTSYGHRDAWVVGYNASHVVGIWIGRPDGAPFGTGTGASLAVPLMKQIFQILPAPRFSRKDLFPVKNASFQIREVQKVGFRDPAVSSQAVPLQLLFPIHDTTIEAFAGNSSFGSVSLQAVGGKRPYTWVINQVPYACQVWRPKTVWTPSQKGFYTITLLDAQGQSKSAHVEIN</sequence>
<keyword evidence="12" id="KW-0812">Transmembrane</keyword>
<dbReference type="Pfam" id="PF00912">
    <property type="entry name" value="Transgly"/>
    <property type="match status" value="1"/>
</dbReference>
<dbReference type="NCBIfam" id="TIGR02073">
    <property type="entry name" value="PBP_1c"/>
    <property type="match status" value="1"/>
</dbReference>
<dbReference type="Proteomes" id="UP000036771">
    <property type="component" value="Unassembled WGS sequence"/>
</dbReference>
<evidence type="ECO:0000313" key="17">
    <source>
        <dbReference type="Proteomes" id="UP000036771"/>
    </source>
</evidence>
<evidence type="ECO:0000256" key="10">
    <source>
        <dbReference type="ARBA" id="ARBA00044770"/>
    </source>
</evidence>
<dbReference type="AlphaFoldDB" id="A0A0K8MED0"/>
<organism evidence="16 17">
    <name type="scientific">Caedimonas varicaedens</name>
    <dbReference type="NCBI Taxonomy" id="1629334"/>
    <lineage>
        <taxon>Bacteria</taxon>
        <taxon>Pseudomonadati</taxon>
        <taxon>Pseudomonadota</taxon>
        <taxon>Alphaproteobacteria</taxon>
        <taxon>Holosporales</taxon>
        <taxon>Caedimonadaceae</taxon>
        <taxon>Caedimonas</taxon>
    </lineage>
</organism>
<dbReference type="GO" id="GO:0009252">
    <property type="term" value="P:peptidoglycan biosynthetic process"/>
    <property type="evidence" value="ECO:0007669"/>
    <property type="project" value="UniProtKB-UniPathway"/>
</dbReference>
<dbReference type="SUPFAM" id="SSF56601">
    <property type="entry name" value="beta-lactamase/transpeptidase-like"/>
    <property type="match status" value="1"/>
</dbReference>
<dbReference type="OrthoDB" id="9766909at2"/>
<dbReference type="Pfam" id="PF00905">
    <property type="entry name" value="Transpeptidase"/>
    <property type="match status" value="1"/>
</dbReference>
<comment type="similarity">
    <text evidence="3">In the N-terminal section; belongs to the glycosyltransferase 51 family.</text>
</comment>
<accession>A0A0K8MED0</accession>
<dbReference type="GO" id="GO:0008658">
    <property type="term" value="F:penicillin binding"/>
    <property type="evidence" value="ECO:0007669"/>
    <property type="project" value="InterPro"/>
</dbReference>
<evidence type="ECO:0000256" key="6">
    <source>
        <dbReference type="ARBA" id="ARBA00022676"/>
    </source>
</evidence>
<evidence type="ECO:0000256" key="11">
    <source>
        <dbReference type="ARBA" id="ARBA00049902"/>
    </source>
</evidence>
<dbReference type="PANTHER" id="PTHR32282">
    <property type="entry name" value="BINDING PROTEIN TRANSPEPTIDASE, PUTATIVE-RELATED"/>
    <property type="match status" value="1"/>
</dbReference>
<dbReference type="InterPro" id="IPR001460">
    <property type="entry name" value="PCN-bd_Tpept"/>
</dbReference>
<evidence type="ECO:0000256" key="12">
    <source>
        <dbReference type="SAM" id="Phobius"/>
    </source>
</evidence>
<comment type="pathway">
    <text evidence="1">Cell wall biogenesis; peptidoglycan biosynthesis.</text>
</comment>